<reference evidence="2" key="1">
    <citation type="journal article" date="2020" name="Microbiol. Resour. Announc.">
        <title>Complete Genome Sequence of Novel Psychrotolerant Legionella Strain TUM19329, Isolated from Antarctic Lake Sediment.</title>
        <authorList>
            <person name="Shimada S."/>
            <person name="Nakai R."/>
            <person name="Aoki K."/>
            <person name="Shimoeda N."/>
            <person name="Ohno G."/>
            <person name="Miyazaki Y."/>
            <person name="Kudoh S."/>
            <person name="Imura S."/>
            <person name="Watanabe K."/>
            <person name="Ishii Y."/>
            <person name="Tateda K."/>
        </authorList>
    </citation>
    <scope>NUCLEOTIDE SEQUENCE [LARGE SCALE GENOMIC DNA]</scope>
    <source>
        <strain evidence="2">TUM19329</strain>
    </source>
</reference>
<evidence type="ECO:0000313" key="3">
    <source>
        <dbReference type="Proteomes" id="UP000502894"/>
    </source>
</evidence>
<feature type="compositionally biased region" description="Low complexity" evidence="1">
    <location>
        <begin position="18"/>
        <end position="28"/>
    </location>
</feature>
<organism evidence="2 3">
    <name type="scientific">Legionella antarctica</name>
    <dbReference type="NCBI Taxonomy" id="2708020"/>
    <lineage>
        <taxon>Bacteria</taxon>
        <taxon>Pseudomonadati</taxon>
        <taxon>Pseudomonadota</taxon>
        <taxon>Gammaproteobacteria</taxon>
        <taxon>Legionellales</taxon>
        <taxon>Legionellaceae</taxon>
        <taxon>Legionella</taxon>
    </lineage>
</organism>
<dbReference type="InterPro" id="IPR017744">
    <property type="entry name" value="BcsG"/>
</dbReference>
<dbReference type="Proteomes" id="UP000502894">
    <property type="component" value="Chromosome"/>
</dbReference>
<dbReference type="Pfam" id="PF11658">
    <property type="entry name" value="CBP_BcsG"/>
    <property type="match status" value="1"/>
</dbReference>
<feature type="region of interest" description="Disordered" evidence="1">
    <location>
        <begin position="1"/>
        <end position="28"/>
    </location>
</feature>
<evidence type="ECO:0000256" key="1">
    <source>
        <dbReference type="SAM" id="MobiDB-lite"/>
    </source>
</evidence>
<sequence length="305" mass="34388">MNQSQSLTNDKPNTTGQDTNLPPTNDNLNTYLNKFYKEEKTKRTKFPASLPADAQPFDILIIHICSLAWTDLDAVHLKNHPLWSKLDILFNKFNSAASYSAPAGIRLLRASCGQPSHTDLYSPVAQDCYLMDNLAKLGFTPQLMMDHNGIYGNFLAQLRQYGNVQHVPLMSQIGITQSMIEFDGSPLFSNDELLNRWLKEKSKPGDRSATYYNIITLHDGNRSLKDSKSVPYENLATHLLDQLVDFLATLERSGRKVVVIIIPEHGANLTGDKLQMPGLRDILIWVRMSGTKLRKNKSYSSIIYS</sequence>
<evidence type="ECO:0000313" key="2">
    <source>
        <dbReference type="EMBL" id="BCA96651.1"/>
    </source>
</evidence>
<accession>A0A6F8T874</accession>
<gene>
    <name evidence="2" type="ORF">TUM19329_30120</name>
</gene>
<name>A0A6F8T874_9GAMM</name>
<dbReference type="AlphaFoldDB" id="A0A6F8T874"/>
<keyword evidence="3" id="KW-1185">Reference proteome</keyword>
<feature type="compositionally biased region" description="Polar residues" evidence="1">
    <location>
        <begin position="1"/>
        <end position="17"/>
    </location>
</feature>
<evidence type="ECO:0008006" key="4">
    <source>
        <dbReference type="Google" id="ProtNLM"/>
    </source>
</evidence>
<proteinExistence type="predicted"/>
<dbReference type="EMBL" id="AP022839">
    <property type="protein sequence ID" value="BCA96651.1"/>
    <property type="molecule type" value="Genomic_DNA"/>
</dbReference>
<protein>
    <recommendedName>
        <fullName evidence="4">Cellulose synthase operon protein YhjU</fullName>
    </recommendedName>
</protein>
<dbReference type="KEGG" id="lant:TUM19329_30120"/>